<sequence>MDQLSVILQRFSMNTEVFFTGNLCGISTFSREPNQGHLHLLCSGELTLIDEQGKSQLVNEPTVLFFPTPHVHRIIGSEENPPELVCANIIYNESSSNPIANALPALLAFKLSDCQKLKQTAQSLFEEAFHDRCGRLPMINSLTNIFLIHVLRHVLNNNIMQHGLLAGLAHPHVAKVLLAIHQTPQQQWGLEEMAELALMSRSKFAETFKRIVGQSPGDYVIDWRIVVAKDLLQQKKSVALVANAVGYENGSALARVFRKKLGLSPKQWLEQAS</sequence>
<name>A0A099KMS7_COLPS</name>
<dbReference type="GO" id="GO:0043565">
    <property type="term" value="F:sequence-specific DNA binding"/>
    <property type="evidence" value="ECO:0007669"/>
    <property type="project" value="InterPro"/>
</dbReference>
<evidence type="ECO:0000256" key="2">
    <source>
        <dbReference type="ARBA" id="ARBA00023125"/>
    </source>
</evidence>
<dbReference type="PANTHER" id="PTHR46796:SF7">
    <property type="entry name" value="ARAC FAMILY TRANSCRIPTIONAL REGULATOR"/>
    <property type="match status" value="1"/>
</dbReference>
<dbReference type="Gene3D" id="1.10.10.60">
    <property type="entry name" value="Homeodomain-like"/>
    <property type="match status" value="2"/>
</dbReference>
<dbReference type="InterPro" id="IPR018060">
    <property type="entry name" value="HTH_AraC"/>
</dbReference>
<reference evidence="5 6" key="1">
    <citation type="submission" date="2014-08" db="EMBL/GenBank/DDBJ databases">
        <title>Genomic and Phenotypic Diversity of Colwellia psychrerythraea strains from Disparate Marine Basins.</title>
        <authorList>
            <person name="Techtmann S.M."/>
            <person name="Stelling S.C."/>
            <person name="Utturkar S.M."/>
            <person name="Alshibli N."/>
            <person name="Harris A."/>
            <person name="Brown S.D."/>
            <person name="Hazen T.C."/>
        </authorList>
    </citation>
    <scope>NUCLEOTIDE SEQUENCE [LARGE SCALE GENOMIC DNA]</scope>
    <source>
        <strain evidence="5 6">GAB14E</strain>
    </source>
</reference>
<dbReference type="OrthoDB" id="9783876at2"/>
<organism evidence="5 6">
    <name type="scientific">Colwellia psychrerythraea</name>
    <name type="common">Vibrio psychroerythus</name>
    <dbReference type="NCBI Taxonomy" id="28229"/>
    <lineage>
        <taxon>Bacteria</taxon>
        <taxon>Pseudomonadati</taxon>
        <taxon>Pseudomonadota</taxon>
        <taxon>Gammaproteobacteria</taxon>
        <taxon>Alteromonadales</taxon>
        <taxon>Colwelliaceae</taxon>
        <taxon>Colwellia</taxon>
    </lineage>
</organism>
<evidence type="ECO:0000259" key="4">
    <source>
        <dbReference type="PROSITE" id="PS01124"/>
    </source>
</evidence>
<dbReference type="AlphaFoldDB" id="A0A099KMS7"/>
<dbReference type="SUPFAM" id="SSF46689">
    <property type="entry name" value="Homeodomain-like"/>
    <property type="match status" value="2"/>
</dbReference>
<dbReference type="SUPFAM" id="SSF51215">
    <property type="entry name" value="Regulatory protein AraC"/>
    <property type="match status" value="1"/>
</dbReference>
<dbReference type="InterPro" id="IPR009057">
    <property type="entry name" value="Homeodomain-like_sf"/>
</dbReference>
<keyword evidence="3" id="KW-0804">Transcription</keyword>
<gene>
    <name evidence="5" type="ORF">GAB14E_3369</name>
</gene>
<keyword evidence="1" id="KW-0805">Transcription regulation</keyword>
<evidence type="ECO:0000313" key="5">
    <source>
        <dbReference type="EMBL" id="KGJ91217.1"/>
    </source>
</evidence>
<dbReference type="GO" id="GO:0003700">
    <property type="term" value="F:DNA-binding transcription factor activity"/>
    <property type="evidence" value="ECO:0007669"/>
    <property type="project" value="InterPro"/>
</dbReference>
<dbReference type="InterPro" id="IPR050204">
    <property type="entry name" value="AraC_XylS_family_regulators"/>
</dbReference>
<dbReference type="PATRIC" id="fig|28229.3.peg.3095"/>
<dbReference type="SMART" id="SM00342">
    <property type="entry name" value="HTH_ARAC"/>
    <property type="match status" value="1"/>
</dbReference>
<evidence type="ECO:0000313" key="6">
    <source>
        <dbReference type="Proteomes" id="UP000029868"/>
    </source>
</evidence>
<dbReference type="PANTHER" id="PTHR46796">
    <property type="entry name" value="HTH-TYPE TRANSCRIPTIONAL ACTIVATOR RHAS-RELATED"/>
    <property type="match status" value="1"/>
</dbReference>
<accession>A0A099KMS7</accession>
<dbReference type="RefSeq" id="WP_033083080.1">
    <property type="nucleotide sequence ID" value="NZ_JQEC01000042.1"/>
</dbReference>
<keyword evidence="2" id="KW-0238">DNA-binding</keyword>
<comment type="caution">
    <text evidence="5">The sequence shown here is derived from an EMBL/GenBank/DDBJ whole genome shotgun (WGS) entry which is preliminary data.</text>
</comment>
<evidence type="ECO:0000256" key="1">
    <source>
        <dbReference type="ARBA" id="ARBA00023015"/>
    </source>
</evidence>
<dbReference type="InterPro" id="IPR032783">
    <property type="entry name" value="AraC_lig"/>
</dbReference>
<evidence type="ECO:0000256" key="3">
    <source>
        <dbReference type="ARBA" id="ARBA00023163"/>
    </source>
</evidence>
<dbReference type="Proteomes" id="UP000029868">
    <property type="component" value="Unassembled WGS sequence"/>
</dbReference>
<dbReference type="InterPro" id="IPR037923">
    <property type="entry name" value="HTH-like"/>
</dbReference>
<dbReference type="PROSITE" id="PS01124">
    <property type="entry name" value="HTH_ARAC_FAMILY_2"/>
    <property type="match status" value="1"/>
</dbReference>
<dbReference type="EMBL" id="JQEC01000042">
    <property type="protein sequence ID" value="KGJ91217.1"/>
    <property type="molecule type" value="Genomic_DNA"/>
</dbReference>
<feature type="domain" description="HTH araC/xylS-type" evidence="4">
    <location>
        <begin position="174"/>
        <end position="271"/>
    </location>
</feature>
<protein>
    <submittedName>
        <fullName evidence="5">Transcriptional regulator, AraC family</fullName>
    </submittedName>
</protein>
<proteinExistence type="predicted"/>
<dbReference type="Pfam" id="PF12833">
    <property type="entry name" value="HTH_18"/>
    <property type="match status" value="1"/>
</dbReference>
<dbReference type="Pfam" id="PF12852">
    <property type="entry name" value="Cupin_6"/>
    <property type="match status" value="1"/>
</dbReference>